<evidence type="ECO:0000313" key="2">
    <source>
        <dbReference type="EMBL" id="NGP19293.1"/>
    </source>
</evidence>
<protein>
    <submittedName>
        <fullName evidence="2">Uncharacterized protein</fullName>
    </submittedName>
</protein>
<gene>
    <name evidence="2" type="ORF">G5575_18100</name>
</gene>
<dbReference type="RefSeq" id="WP_164535542.1">
    <property type="nucleotide sequence ID" value="NZ_JAALFG010000005.1"/>
</dbReference>
<sequence length="302" mass="31070">MEGLQDANLTGFIREPSGALAELGGVVQSAFTEGFSHNYLGELGKAVEGVGVQAETTNLALTALNDTVTNTGVAAGGAGGAVRDQMATALEAMRTALMTEEQAEIASHEKRLEQIQAFYDQGMILKAEYDAMMEAAHQQHSDRMSQITQRQVEDEARIRSGLVGHAAGIFGSLSTIMENFGEDNLGASKAFAVAAAVINTAEGITKALAQGGILGFAGAAAVAAAGIAQISTIMSAKKGSGSRPTVGASAPSVGQGSGQAKTSTAVAITLQGDYHPTQQVEELIGKLLDLQSDGHQIILTRP</sequence>
<dbReference type="EMBL" id="JAALFG010000005">
    <property type="protein sequence ID" value="NGP19293.1"/>
    <property type="molecule type" value="Genomic_DNA"/>
</dbReference>
<accession>A0A6M1SYC1</accession>
<dbReference type="Proteomes" id="UP000474802">
    <property type="component" value="Unassembled WGS sequence"/>
</dbReference>
<reference evidence="2 3" key="2">
    <citation type="submission" date="2020-03" db="EMBL/GenBank/DDBJ databases">
        <title>Devosia chinhatensis sp. nov., isolated from a hexachlorocyclohexane (HCH) dump site in India.</title>
        <authorList>
            <person name="Kumar M."/>
            <person name="Lal R."/>
        </authorList>
    </citation>
    <scope>NUCLEOTIDE SEQUENCE [LARGE SCALE GENOMIC DNA]</scope>
    <source>
        <strain evidence="2 3">H239</strain>
    </source>
</reference>
<name>A0A6M1SYC1_9HYPH</name>
<evidence type="ECO:0000313" key="3">
    <source>
        <dbReference type="Proteomes" id="UP000474802"/>
    </source>
</evidence>
<organism evidence="2 3">
    <name type="scientific">Devosia aurantiaca</name>
    <dbReference type="NCBI Taxonomy" id="2714858"/>
    <lineage>
        <taxon>Bacteria</taxon>
        <taxon>Pseudomonadati</taxon>
        <taxon>Pseudomonadota</taxon>
        <taxon>Alphaproteobacteria</taxon>
        <taxon>Hyphomicrobiales</taxon>
        <taxon>Devosiaceae</taxon>
        <taxon>Devosia</taxon>
    </lineage>
</organism>
<reference evidence="2 3" key="1">
    <citation type="submission" date="2020-02" db="EMBL/GenBank/DDBJ databases">
        <authorList>
            <person name="Khan S.A."/>
            <person name="Jeon C.O."/>
            <person name="Chun B.H."/>
        </authorList>
    </citation>
    <scope>NUCLEOTIDE SEQUENCE [LARGE SCALE GENOMIC DNA]</scope>
    <source>
        <strain evidence="2 3">H239</strain>
    </source>
</reference>
<proteinExistence type="predicted"/>
<keyword evidence="3" id="KW-1185">Reference proteome</keyword>
<evidence type="ECO:0000256" key="1">
    <source>
        <dbReference type="SAM" id="MobiDB-lite"/>
    </source>
</evidence>
<comment type="caution">
    <text evidence="2">The sequence shown here is derived from an EMBL/GenBank/DDBJ whole genome shotgun (WGS) entry which is preliminary data.</text>
</comment>
<dbReference type="AlphaFoldDB" id="A0A6M1SYC1"/>
<feature type="region of interest" description="Disordered" evidence="1">
    <location>
        <begin position="239"/>
        <end position="258"/>
    </location>
</feature>